<feature type="compositionally biased region" description="Basic and acidic residues" evidence="1">
    <location>
        <begin position="449"/>
        <end position="471"/>
    </location>
</feature>
<protein>
    <submittedName>
        <fullName evidence="2">Uncharacterized protein</fullName>
    </submittedName>
</protein>
<gene>
    <name evidence="2" type="ORF">Esi_0023_0017</name>
</gene>
<dbReference type="Proteomes" id="UP000002630">
    <property type="component" value="Linkage Group LG08"/>
</dbReference>
<dbReference type="InParanoid" id="D8LIT5"/>
<feature type="compositionally biased region" description="Basic and acidic residues" evidence="1">
    <location>
        <begin position="791"/>
        <end position="802"/>
    </location>
</feature>
<feature type="compositionally biased region" description="Polar residues" evidence="1">
    <location>
        <begin position="66"/>
        <end position="76"/>
    </location>
</feature>
<reference evidence="2 3" key="1">
    <citation type="journal article" date="2010" name="Nature">
        <title>The Ectocarpus genome and the independent evolution of multicellularity in brown algae.</title>
        <authorList>
            <person name="Cock J.M."/>
            <person name="Sterck L."/>
            <person name="Rouze P."/>
            <person name="Scornet D."/>
            <person name="Allen A.E."/>
            <person name="Amoutzias G."/>
            <person name="Anthouard V."/>
            <person name="Artiguenave F."/>
            <person name="Aury J.M."/>
            <person name="Badger J.H."/>
            <person name="Beszteri B."/>
            <person name="Billiau K."/>
            <person name="Bonnet E."/>
            <person name="Bothwell J.H."/>
            <person name="Bowler C."/>
            <person name="Boyen C."/>
            <person name="Brownlee C."/>
            <person name="Carrano C.J."/>
            <person name="Charrier B."/>
            <person name="Cho G.Y."/>
            <person name="Coelho S.M."/>
            <person name="Collen J."/>
            <person name="Corre E."/>
            <person name="Da Silva C."/>
            <person name="Delage L."/>
            <person name="Delaroque N."/>
            <person name="Dittami S.M."/>
            <person name="Doulbeau S."/>
            <person name="Elias M."/>
            <person name="Farnham G."/>
            <person name="Gachon C.M."/>
            <person name="Gschloessl B."/>
            <person name="Heesch S."/>
            <person name="Jabbari K."/>
            <person name="Jubin C."/>
            <person name="Kawai H."/>
            <person name="Kimura K."/>
            <person name="Kloareg B."/>
            <person name="Kupper F.C."/>
            <person name="Lang D."/>
            <person name="Le Bail A."/>
            <person name="Leblanc C."/>
            <person name="Lerouge P."/>
            <person name="Lohr M."/>
            <person name="Lopez P.J."/>
            <person name="Martens C."/>
            <person name="Maumus F."/>
            <person name="Michel G."/>
            <person name="Miranda-Saavedra D."/>
            <person name="Morales J."/>
            <person name="Moreau H."/>
            <person name="Motomura T."/>
            <person name="Nagasato C."/>
            <person name="Napoli C.A."/>
            <person name="Nelson D.R."/>
            <person name="Nyvall-Collen P."/>
            <person name="Peters A.F."/>
            <person name="Pommier C."/>
            <person name="Potin P."/>
            <person name="Poulain J."/>
            <person name="Quesneville H."/>
            <person name="Read B."/>
            <person name="Rensing S.A."/>
            <person name="Ritter A."/>
            <person name="Rousvoal S."/>
            <person name="Samanta M."/>
            <person name="Samson G."/>
            <person name="Schroeder D.C."/>
            <person name="Segurens B."/>
            <person name="Strittmatter M."/>
            <person name="Tonon T."/>
            <person name="Tregear J.W."/>
            <person name="Valentin K."/>
            <person name="von Dassow P."/>
            <person name="Yamagishi T."/>
            <person name="Van de Peer Y."/>
            <person name="Wincker P."/>
        </authorList>
    </citation>
    <scope>NUCLEOTIDE SEQUENCE [LARGE SCALE GENOMIC DNA]</scope>
    <source>
        <strain evidence="3">Ec32 / CCAP1310/4</strain>
    </source>
</reference>
<feature type="region of interest" description="Disordered" evidence="1">
    <location>
        <begin position="315"/>
        <end position="613"/>
    </location>
</feature>
<organism evidence="2 3">
    <name type="scientific">Ectocarpus siliculosus</name>
    <name type="common">Brown alga</name>
    <name type="synonym">Conferva siliculosa</name>
    <dbReference type="NCBI Taxonomy" id="2880"/>
    <lineage>
        <taxon>Eukaryota</taxon>
        <taxon>Sar</taxon>
        <taxon>Stramenopiles</taxon>
        <taxon>Ochrophyta</taxon>
        <taxon>PX clade</taxon>
        <taxon>Phaeophyceae</taxon>
        <taxon>Ectocarpales</taxon>
        <taxon>Ectocarpaceae</taxon>
        <taxon>Ectocarpus</taxon>
    </lineage>
</organism>
<sequence>MDGQQEGDHHQAVLLQAMREEQLDSLKSIADGVQQVMVLGESARNSEGKMSLALDRLGRIEVRLDSTTAPMKSQTIVPPKSQQQQQPHSRTHPNIGAGMGGGMGADGRAKAMKAPQPYSAFGKAAPPPPPATVEDAGRVPTWQGRGEPEPARPHFMRNASPQQKPRASPAKTVPATAAATVVPVGGAAAVSAVTPGEASGGGKGEGVSQEEAARKEAKRLAFMEDRARIQYLYRVRRDMEPAREVGDQASGGSIPMLDFRPQRDGRKARIAASKGGRAAPASFPKPTPTTTRQSTPAAQDIKAQQPELFETPLAASAGEGGTFSGSPSFLDGVGGDVGAGAEGGRADDEAEAWLEREREQRGKRERERREEKERVERQLAKAKKLREEEEARKLREAEEARVREKARREAEAKRQAKTRVLMSSLFDKGEEDDGNSLFGGLGGAALPVFHDDDNGSRARDTSLAEQPEEKPVAPASSVSEADAPPLSSGFGSGIGGGGGSLFAGMEEPSTGRGGIFDEANTSGAPGGDPHSSTVGGLSSARQGSSNGVGSGLFPDEEPSPPESRVGAGDGGYGNVDVQPGGYSGLFDSSPPVEGSSSSMADKNAGANSPKATVTTLEGSATGITGASSNATIATTADGAADEMDDFFSTLEAASVSAPSTGAATTTATRGSLFENDGISGTGDGGDDDIFSSSYTGVTGGTGGDSTQSRGNEGELFDPSASQSAGTSLFDRMEFSMDAEDPDGGNVFGGGGVSGGGRGIGDASASFLSAMGEVDLMTPGGDDGVEGEVGGEADKEGMTEVSL</sequence>
<feature type="compositionally biased region" description="Polar residues" evidence="1">
    <location>
        <begin position="288"/>
        <end position="297"/>
    </location>
</feature>
<proteinExistence type="predicted"/>
<feature type="region of interest" description="Disordered" evidence="1">
    <location>
        <begin position="243"/>
        <end position="301"/>
    </location>
</feature>
<evidence type="ECO:0000313" key="3">
    <source>
        <dbReference type="Proteomes" id="UP000002630"/>
    </source>
</evidence>
<dbReference type="OMA" id="HELQAGP"/>
<feature type="region of interest" description="Disordered" evidence="1">
    <location>
        <begin position="66"/>
        <end position="170"/>
    </location>
</feature>
<feature type="compositionally biased region" description="Gly residues" evidence="1">
    <location>
        <begin position="332"/>
        <end position="343"/>
    </location>
</feature>
<keyword evidence="3" id="KW-1185">Reference proteome</keyword>
<accession>D8LIT5</accession>
<dbReference type="EMBL" id="FN648409">
    <property type="protein sequence ID" value="CBN76819.1"/>
    <property type="molecule type" value="Genomic_DNA"/>
</dbReference>
<feature type="compositionally biased region" description="Polar residues" evidence="1">
    <location>
        <begin position="530"/>
        <end position="547"/>
    </location>
</feature>
<feature type="region of interest" description="Disordered" evidence="1">
    <location>
        <begin position="773"/>
        <end position="802"/>
    </location>
</feature>
<dbReference type="AlphaFoldDB" id="D8LIT5"/>
<dbReference type="OrthoDB" id="10504666at2759"/>
<dbReference type="EMBL" id="FN649733">
    <property type="protein sequence ID" value="CBN76819.1"/>
    <property type="molecule type" value="Genomic_DNA"/>
</dbReference>
<feature type="region of interest" description="Disordered" evidence="1">
    <location>
        <begin position="654"/>
        <end position="728"/>
    </location>
</feature>
<feature type="compositionally biased region" description="Low complexity" evidence="1">
    <location>
        <begin position="654"/>
        <end position="668"/>
    </location>
</feature>
<feature type="compositionally biased region" description="Basic and acidic residues" evidence="1">
    <location>
        <begin position="353"/>
        <end position="414"/>
    </location>
</feature>
<feature type="compositionally biased region" description="Gly residues" evidence="1">
    <location>
        <begin position="490"/>
        <end position="501"/>
    </location>
</feature>
<evidence type="ECO:0000313" key="2">
    <source>
        <dbReference type="EMBL" id="CBN76819.1"/>
    </source>
</evidence>
<name>D8LIT5_ECTSI</name>
<feature type="compositionally biased region" description="Low complexity" evidence="1">
    <location>
        <begin position="588"/>
        <end position="598"/>
    </location>
</feature>
<evidence type="ECO:0000256" key="1">
    <source>
        <dbReference type="SAM" id="MobiDB-lite"/>
    </source>
</evidence>